<dbReference type="GO" id="GO:0061630">
    <property type="term" value="F:ubiquitin protein ligase activity"/>
    <property type="evidence" value="ECO:0007669"/>
    <property type="project" value="UniProtKB-EC"/>
</dbReference>
<keyword evidence="6 14" id="KW-0479">Metal-binding</keyword>
<dbReference type="InterPro" id="IPR013956">
    <property type="entry name" value="E3_ubiquit_lig_Bre1"/>
</dbReference>
<dbReference type="Gene3D" id="3.30.40.10">
    <property type="entry name" value="Zinc/RING finger domain, C3HC4 (zinc finger)"/>
    <property type="match status" value="1"/>
</dbReference>
<keyword evidence="20" id="KW-1185">Reference proteome</keyword>
<sequence length="920" mass="108665">MNNKKRNKYDKQNYMALPLEKTEIIIENIYNLKHCLNLYRKELQEKNNYIDNANEDLKFYKSVLRNINVVWKIFNSDLLNLINSDKGINVRVKEENNSNNGNIKECKKREIKDEQSGNEYENIIESPYYNIEKFHDLFLKYVNKNDGNESDEEEDSDFFKSLSEDDIENIKGKNKKIKINEQDGQEKSFIKNEKNGDKEKGYTNTKRKRDEKGEDRESLDNTKQCNGEKNSKTIFEEKIKFEFLENIKKTLNFINNIICLKSNINIDCDLEYIRKINYEKNVYYEKYKDEKKNNNNTKNEYNNIKIELERLEKKKASLLFKLYNLNICKTIIEDGKVEKPEDIMQNELKLENFDDAKNKIICINCGYENLCENGVILSAPTSGTIAKNESNSLCVANQLSTPGDTINGNSNTTNMNSTIDNSGKNENDNIGNKVESEILLNFENLITKEKIIQSDPFKNLVKETMNIYNTLKEREKEIVLLKKEILRMENDKDEEYDNLLNETINNKKTLVNKIKELEIEIVTYKLDKDKIENKINGMKNEIDVLKNIENNQTIQLKQKENEILKMKNNIDTLKMSENNLKEKIEILKKEKDGLLSSEGCVIKNVNINNDNAIGDDLKNKTSVDIDKYNELLRENENMRKILEKKKDVEDKLINLKSSYDSMSEEIEEITKEFEKKQEQVDEMILQIKNKEMEYLKKYNNMVSKEFAENNLKQLENSYKEKLSLINDTYDKYKNFSNLYLSLFYHARENAVISDSAKEEQMNIIIKLKEKYELIFQKKKELSGILKNLYNCNKKLITQCNDLYKENKKLQNTLCSMEKNKYKKDLSPNNEDNNLLIEENNELRRRLICSVCMENFRNYIIIKCGHIYCETCIFNNLKSRNRKCPQSQTMHILDMSIFLRRFLFVFTFLNIFLIFSLLNFS</sequence>
<evidence type="ECO:0000256" key="9">
    <source>
        <dbReference type="ARBA" id="ARBA00022833"/>
    </source>
</evidence>
<feature type="transmembrane region" description="Helical" evidence="17">
    <location>
        <begin position="897"/>
        <end position="917"/>
    </location>
</feature>
<dbReference type="STRING" id="73239.Q7RLG3"/>
<dbReference type="InterPro" id="IPR013083">
    <property type="entry name" value="Znf_RING/FYVE/PHD"/>
</dbReference>
<keyword evidence="17" id="KW-1133">Transmembrane helix</keyword>
<dbReference type="GO" id="GO:0006325">
    <property type="term" value="P:chromatin organization"/>
    <property type="evidence" value="ECO:0007669"/>
    <property type="project" value="UniProtKB-KW"/>
</dbReference>
<comment type="similarity">
    <text evidence="4 14">Belongs to the BRE1 family.</text>
</comment>
<reference evidence="19 20" key="1">
    <citation type="journal article" date="2002" name="Nature">
        <title>Genome sequence and comparative analysis of the model rodent malaria parasite Plasmodium yoelii yoelii.</title>
        <authorList>
            <person name="Carlton J.M."/>
            <person name="Angiuoli S.V."/>
            <person name="Suh B.B."/>
            <person name="Kooij T.W."/>
            <person name="Pertea M."/>
            <person name="Silva J.C."/>
            <person name="Ermolaeva M.D."/>
            <person name="Allen J.E."/>
            <person name="Selengut J.D."/>
            <person name="Koo H.L."/>
            <person name="Peterson J.D."/>
            <person name="Pop M."/>
            <person name="Kosack D.S."/>
            <person name="Shumway M.F."/>
            <person name="Bidwell S.L."/>
            <person name="Shallom S.J."/>
            <person name="van Aken S.E."/>
            <person name="Riedmuller S.B."/>
            <person name="Feldblyum T.V."/>
            <person name="Cho J.K."/>
            <person name="Quackenbush J."/>
            <person name="Sedegah M."/>
            <person name="Shoaibi A."/>
            <person name="Cummings L.M."/>
            <person name="Florens L."/>
            <person name="Yates J.R."/>
            <person name="Raine J.D."/>
            <person name="Sinden R.E."/>
            <person name="Harris M.A."/>
            <person name="Cunningham D.A."/>
            <person name="Preiser P.R."/>
            <person name="Bergman L.W."/>
            <person name="Vaidya A.B."/>
            <person name="van Lin L.H."/>
            <person name="Janse C.J."/>
            <person name="Waters A.P."/>
            <person name="Smith H.O."/>
            <person name="White O.R."/>
            <person name="Salzberg S.L."/>
            <person name="Venter J.C."/>
            <person name="Fraser C.M."/>
            <person name="Hoffman S.L."/>
            <person name="Gardner M.J."/>
            <person name="Carucci D.J."/>
        </authorList>
    </citation>
    <scope>NUCLEOTIDE SEQUENCE [LARGE SCALE GENOMIC DNA]</scope>
    <source>
        <strain evidence="19 20">17XNL</strain>
    </source>
</reference>
<dbReference type="SMART" id="SM00184">
    <property type="entry name" value="RING"/>
    <property type="match status" value="1"/>
</dbReference>
<evidence type="ECO:0000256" key="2">
    <source>
        <dbReference type="ARBA" id="ARBA00004123"/>
    </source>
</evidence>
<dbReference type="SUPFAM" id="SSF57850">
    <property type="entry name" value="RING/U-box"/>
    <property type="match status" value="1"/>
</dbReference>
<keyword evidence="17" id="KW-0812">Transmembrane</keyword>
<dbReference type="Pfam" id="PF00097">
    <property type="entry name" value="zf-C3HC4"/>
    <property type="match status" value="1"/>
</dbReference>
<comment type="pathway">
    <text evidence="3 14">Protein modification; protein ubiquitination.</text>
</comment>
<feature type="coiled-coil region" evidence="15">
    <location>
        <begin position="471"/>
        <end position="597"/>
    </location>
</feature>
<feature type="region of interest" description="Disordered" evidence="16">
    <location>
        <begin position="184"/>
        <end position="226"/>
    </location>
</feature>
<dbReference type="CDD" id="cd16499">
    <property type="entry name" value="RING-HC_Bre1-like"/>
    <property type="match status" value="1"/>
</dbReference>
<name>Q7RLG3_PLAYO</name>
<feature type="domain" description="RING-type" evidence="18">
    <location>
        <begin position="848"/>
        <end position="884"/>
    </location>
</feature>
<dbReference type="KEGG" id="pyo:PY17X_0103800"/>
<keyword evidence="8 14" id="KW-0833">Ubl conjugation pathway</keyword>
<comment type="subcellular location">
    <subcellularLocation>
        <location evidence="2 14">Nucleus</location>
    </subcellularLocation>
</comment>
<evidence type="ECO:0000256" key="17">
    <source>
        <dbReference type="SAM" id="Phobius"/>
    </source>
</evidence>
<evidence type="ECO:0000259" key="18">
    <source>
        <dbReference type="PROSITE" id="PS50089"/>
    </source>
</evidence>
<evidence type="ECO:0000313" key="20">
    <source>
        <dbReference type="Proteomes" id="UP000008553"/>
    </source>
</evidence>
<keyword evidence="5 14" id="KW-0808">Transferase</keyword>
<dbReference type="InterPro" id="IPR001841">
    <property type="entry name" value="Znf_RING"/>
</dbReference>
<dbReference type="PROSITE" id="PS50089">
    <property type="entry name" value="ZF_RING_2"/>
    <property type="match status" value="1"/>
</dbReference>
<dbReference type="EMBL" id="AABL01000709">
    <property type="protein sequence ID" value="EAA22048.1"/>
    <property type="molecule type" value="Genomic_DNA"/>
</dbReference>
<evidence type="ECO:0000256" key="10">
    <source>
        <dbReference type="ARBA" id="ARBA00022853"/>
    </source>
</evidence>
<dbReference type="InParanoid" id="Q7RLG3"/>
<keyword evidence="9 14" id="KW-0862">Zinc</keyword>
<dbReference type="InterPro" id="IPR018957">
    <property type="entry name" value="Znf_C3HC4_RING-type"/>
</dbReference>
<dbReference type="EC" id="2.3.2.27" evidence="14"/>
<dbReference type="PANTHER" id="PTHR23163">
    <property type="entry name" value="RING FINGER PROTEIN-RELATED"/>
    <property type="match status" value="1"/>
</dbReference>
<gene>
    <name evidence="19" type="ORF">PY02581</name>
</gene>
<protein>
    <recommendedName>
        <fullName evidence="14">E3 ubiquitin protein ligase</fullName>
        <ecNumber evidence="14">2.3.2.27</ecNumber>
    </recommendedName>
</protein>
<dbReference type="PANTHER" id="PTHR23163:SF0">
    <property type="entry name" value="E3 UBIQUITIN-PROTEIN LIGASE BRE1"/>
    <property type="match status" value="1"/>
</dbReference>
<evidence type="ECO:0000256" key="14">
    <source>
        <dbReference type="RuleBase" id="RU365038"/>
    </source>
</evidence>
<evidence type="ECO:0000256" key="15">
    <source>
        <dbReference type="SAM" id="Coils"/>
    </source>
</evidence>
<comment type="catalytic activity">
    <reaction evidence="1 14">
        <text>S-ubiquitinyl-[E2 ubiquitin-conjugating enzyme]-L-cysteine + [acceptor protein]-L-lysine = [E2 ubiquitin-conjugating enzyme]-L-cysteine + N(6)-ubiquitinyl-[acceptor protein]-L-lysine.</text>
        <dbReference type="EC" id="2.3.2.27"/>
    </reaction>
</comment>
<evidence type="ECO:0000256" key="4">
    <source>
        <dbReference type="ARBA" id="ARBA00005555"/>
    </source>
</evidence>
<dbReference type="AlphaFoldDB" id="Q7RLG3"/>
<dbReference type="GO" id="GO:0033503">
    <property type="term" value="C:HULC complex"/>
    <property type="evidence" value="ECO:0007669"/>
    <property type="project" value="TreeGrafter"/>
</dbReference>
<feature type="coiled-coil region" evidence="15">
    <location>
        <begin position="284"/>
        <end position="321"/>
    </location>
</feature>
<evidence type="ECO:0000256" key="12">
    <source>
        <dbReference type="ARBA" id="ARBA00023242"/>
    </source>
</evidence>
<evidence type="ECO:0000256" key="11">
    <source>
        <dbReference type="ARBA" id="ARBA00023054"/>
    </source>
</evidence>
<dbReference type="PaxDb" id="73239-Q7RLG3"/>
<evidence type="ECO:0000256" key="16">
    <source>
        <dbReference type="SAM" id="MobiDB-lite"/>
    </source>
</evidence>
<evidence type="ECO:0000256" key="5">
    <source>
        <dbReference type="ARBA" id="ARBA00022679"/>
    </source>
</evidence>
<dbReference type="GO" id="GO:0008270">
    <property type="term" value="F:zinc ion binding"/>
    <property type="evidence" value="ECO:0007669"/>
    <property type="project" value="UniProtKB-KW"/>
</dbReference>
<evidence type="ECO:0000256" key="13">
    <source>
        <dbReference type="PROSITE-ProRule" id="PRU00175"/>
    </source>
</evidence>
<accession>Q7RLG3</accession>
<evidence type="ECO:0000256" key="6">
    <source>
        <dbReference type="ARBA" id="ARBA00022723"/>
    </source>
</evidence>
<dbReference type="PROSITE" id="PS00518">
    <property type="entry name" value="ZF_RING_1"/>
    <property type="match status" value="1"/>
</dbReference>
<evidence type="ECO:0000256" key="8">
    <source>
        <dbReference type="ARBA" id="ARBA00022786"/>
    </source>
</evidence>
<keyword evidence="12 14" id="KW-0539">Nucleus</keyword>
<dbReference type="GO" id="GO:0005634">
    <property type="term" value="C:nucleus"/>
    <property type="evidence" value="ECO:0007669"/>
    <property type="project" value="UniProtKB-SubCell"/>
</dbReference>
<keyword evidence="17" id="KW-0472">Membrane</keyword>
<keyword evidence="11 14" id="KW-0175">Coiled coil</keyword>
<organism evidence="19 20">
    <name type="scientific">Plasmodium yoelii yoelii</name>
    <dbReference type="NCBI Taxonomy" id="73239"/>
    <lineage>
        <taxon>Eukaryota</taxon>
        <taxon>Sar</taxon>
        <taxon>Alveolata</taxon>
        <taxon>Apicomplexa</taxon>
        <taxon>Aconoidasida</taxon>
        <taxon>Haemosporida</taxon>
        <taxon>Plasmodiidae</taxon>
        <taxon>Plasmodium</taxon>
        <taxon>Plasmodium (Vinckeia)</taxon>
    </lineage>
</organism>
<dbReference type="Proteomes" id="UP000008553">
    <property type="component" value="Unassembled WGS sequence"/>
</dbReference>
<evidence type="ECO:0000256" key="1">
    <source>
        <dbReference type="ARBA" id="ARBA00000900"/>
    </source>
</evidence>
<dbReference type="GO" id="GO:0016567">
    <property type="term" value="P:protein ubiquitination"/>
    <property type="evidence" value="ECO:0007669"/>
    <property type="project" value="UniProtKB-UniRule"/>
</dbReference>
<keyword evidence="7 13" id="KW-0863">Zinc-finger</keyword>
<feature type="compositionally biased region" description="Basic and acidic residues" evidence="16">
    <location>
        <begin position="184"/>
        <end position="201"/>
    </location>
</feature>
<evidence type="ECO:0000313" key="19">
    <source>
        <dbReference type="EMBL" id="EAA22048.1"/>
    </source>
</evidence>
<dbReference type="UniPathway" id="UPA00143"/>
<keyword evidence="10 14" id="KW-0156">Chromatin regulator</keyword>
<proteinExistence type="inferred from homology"/>
<dbReference type="InterPro" id="IPR017907">
    <property type="entry name" value="Znf_RING_CS"/>
</dbReference>
<feature type="coiled-coil region" evidence="15">
    <location>
        <begin position="625"/>
        <end position="724"/>
    </location>
</feature>
<feature type="compositionally biased region" description="Basic and acidic residues" evidence="16">
    <location>
        <begin position="208"/>
        <end position="220"/>
    </location>
</feature>
<evidence type="ECO:0000256" key="7">
    <source>
        <dbReference type="ARBA" id="ARBA00022771"/>
    </source>
</evidence>
<comment type="caution">
    <text evidence="19">The sequence shown here is derived from an EMBL/GenBank/DDBJ whole genome shotgun (WGS) entry which is preliminary data.</text>
</comment>
<evidence type="ECO:0000256" key="3">
    <source>
        <dbReference type="ARBA" id="ARBA00004906"/>
    </source>
</evidence>